<keyword evidence="6" id="KW-1185">Reference proteome</keyword>
<reference evidence="5 6" key="1">
    <citation type="journal article" date="2017" name="Curr. Biol.">
        <title>The Evolution of Venom by Co-option of Single-Copy Genes.</title>
        <authorList>
            <person name="Martinson E.O."/>
            <person name="Mrinalini"/>
            <person name="Kelkar Y.D."/>
            <person name="Chang C.H."/>
            <person name="Werren J.H."/>
        </authorList>
    </citation>
    <scope>NUCLEOTIDE SEQUENCE [LARGE SCALE GENOMIC DNA]</scope>
    <source>
        <strain evidence="5 6">Alberta</strain>
        <tissue evidence="5">Whole body</tissue>
    </source>
</reference>
<dbReference type="STRING" id="543379.A0A232FD63"/>
<dbReference type="PANTHER" id="PTHR10009:SF19">
    <property type="entry name" value="RE55542P"/>
    <property type="match status" value="1"/>
</dbReference>
<comment type="caution">
    <text evidence="5">The sequence shown here is derived from an EMBL/GenBank/DDBJ whole genome shotgun (WGS) entry which is preliminary data.</text>
</comment>
<evidence type="ECO:0000256" key="1">
    <source>
        <dbReference type="ARBA" id="ARBA00004613"/>
    </source>
</evidence>
<organism evidence="5 6">
    <name type="scientific">Trichomalopsis sarcophagae</name>
    <dbReference type="NCBI Taxonomy" id="543379"/>
    <lineage>
        <taxon>Eukaryota</taxon>
        <taxon>Metazoa</taxon>
        <taxon>Ecdysozoa</taxon>
        <taxon>Arthropoda</taxon>
        <taxon>Hexapoda</taxon>
        <taxon>Insecta</taxon>
        <taxon>Pterygota</taxon>
        <taxon>Neoptera</taxon>
        <taxon>Endopterygota</taxon>
        <taxon>Hymenoptera</taxon>
        <taxon>Apocrita</taxon>
        <taxon>Proctotrupomorpha</taxon>
        <taxon>Chalcidoidea</taxon>
        <taxon>Pteromalidae</taxon>
        <taxon>Pteromalinae</taxon>
        <taxon>Trichomalopsis</taxon>
    </lineage>
</organism>
<dbReference type="AlphaFoldDB" id="A0A232FD63"/>
<comment type="similarity">
    <text evidence="2">Belongs to the major royal jelly protein family.</text>
</comment>
<evidence type="ECO:0000313" key="5">
    <source>
        <dbReference type="EMBL" id="OXU28726.1"/>
    </source>
</evidence>
<dbReference type="EMBL" id="NNAY01000389">
    <property type="protein sequence ID" value="OXU28726.1"/>
    <property type="molecule type" value="Genomic_DNA"/>
</dbReference>
<evidence type="ECO:0000256" key="2">
    <source>
        <dbReference type="ARBA" id="ARBA00009127"/>
    </source>
</evidence>
<accession>A0A232FD63</accession>
<evidence type="ECO:0000256" key="3">
    <source>
        <dbReference type="ARBA" id="ARBA00022525"/>
    </source>
</evidence>
<dbReference type="GO" id="GO:0005576">
    <property type="term" value="C:extracellular region"/>
    <property type="evidence" value="ECO:0007669"/>
    <property type="project" value="UniProtKB-SubCell"/>
</dbReference>
<dbReference type="Proteomes" id="UP000215335">
    <property type="component" value="Unassembled WGS sequence"/>
</dbReference>
<sequence>MSVFVIIDVYQTSFKIGNNCSKAKSPTDSAFHIQPTKKRSEMIKFASFLVIGLLCIWQCRADVLETVAQWPLMNFAFPYDPSFLELFQPENVVPTGLEIGWHRIFLAIPRLRAGVPATLTFMPRDVPVGSTPHLQAYPSWDWHSAGKGDFNCSKLISVYRVRADRCNRLWVLDSGINTSIDDFTVACPPKILIFDLQSDQLVRIITFPREAVRPNSLFTNIVIDDTTATTCDDVYAYITDTTGPGLVVLEGATDRSWRFLHASMLPHPDYATYQIGRDSFELFDGIVGLAFSPRLAMVYYQPLATDRLFSVPTSVLRAGPPAFGDNLPVTLIGRKSSQGIGLSVDTRDDTIIFSPLTETAIAAWQPQTNSQRILAYSPELLQFAAEVRWVDRDNGNIWALTTRFQKFFKKQVNPRDVNIRVLRIRPEDIVPQAPYLLRHFNYNPHRARLTSFWLLVLFVAVTCYEDYEKTNKLRTVFSWKALDFAFGSDIAREAAIRTGRFKPGASIPIDVDVYYGAGESMVFIAMPRLEQGIPVTVGYVTELTSKDGNPLIAPYPDWEWNRLGDCDAITSTYRVQVLRKACNPSRRFALCVFPLQSRAAAKRKVFVSKNCRSSCVYLLELLVGPTQIDDCGRLWILDTGVIGDRRVCRPQLLSFSLKTNKLLSRHRFPRDQFKEHSLFVTPVVDVRSIDAKCRDTFVYIADVTGFSLVVYDHMNARSWRINNNLFYPYPPHGTFNIGNEVFDLMDGLLGMALSPARPDGDRTLYFHSLASTTESYVPTSVIRNFTLFEKNPDASPRSFKAFPMERPSQSAAESMDRDGVLFFGLMTDLAIACWNSKHYPDFGGRNIEKLVVNEETLQFPSGLKVVTGDMGRQEVWVSTAAFQRYMSGTLHPNETNFRIQAGYVDELVRGTKCDVNALDIYNQHTGSRPISRGTEP</sequence>
<evidence type="ECO:0000256" key="4">
    <source>
        <dbReference type="ARBA" id="ARBA00022729"/>
    </source>
</evidence>
<evidence type="ECO:0000313" key="6">
    <source>
        <dbReference type="Proteomes" id="UP000215335"/>
    </source>
</evidence>
<comment type="subcellular location">
    <subcellularLocation>
        <location evidence="1">Secreted</location>
    </subcellularLocation>
</comment>
<dbReference type="InterPro" id="IPR011042">
    <property type="entry name" value="6-blade_b-propeller_TolB-like"/>
</dbReference>
<dbReference type="FunFam" id="2.120.10.30:FF:000045">
    <property type="entry name" value="Blast:Protein yellow"/>
    <property type="match status" value="1"/>
</dbReference>
<name>A0A232FD63_9HYME</name>
<protein>
    <submittedName>
        <fullName evidence="5">Uncharacterized protein</fullName>
    </submittedName>
</protein>
<dbReference type="OrthoDB" id="7776143at2759"/>
<dbReference type="Pfam" id="PF03022">
    <property type="entry name" value="MRJP"/>
    <property type="match status" value="2"/>
</dbReference>
<keyword evidence="3" id="KW-0964">Secreted</keyword>
<keyword evidence="4" id="KW-0732">Signal</keyword>
<dbReference type="Gene3D" id="2.120.10.30">
    <property type="entry name" value="TolB, C-terminal domain"/>
    <property type="match status" value="3"/>
</dbReference>
<proteinExistence type="inferred from homology"/>
<dbReference type="SUPFAM" id="SSF101898">
    <property type="entry name" value="NHL repeat"/>
    <property type="match status" value="1"/>
</dbReference>
<gene>
    <name evidence="5" type="ORF">TSAR_015687</name>
</gene>
<dbReference type="PANTHER" id="PTHR10009">
    <property type="entry name" value="PROTEIN YELLOW-RELATED"/>
    <property type="match status" value="1"/>
</dbReference>
<dbReference type="InterPro" id="IPR017996">
    <property type="entry name" value="MRJP/yellow-related"/>
</dbReference>